<evidence type="ECO:0000313" key="3">
    <source>
        <dbReference type="Proteomes" id="UP000054976"/>
    </source>
</evidence>
<name>A0A0U9HXW5_9BACT</name>
<dbReference type="Pfam" id="PF00656">
    <property type="entry name" value="Peptidase_C14"/>
    <property type="match status" value="1"/>
</dbReference>
<dbReference type="AlphaFoldDB" id="A0A0U9HXW5"/>
<dbReference type="InterPro" id="IPR011600">
    <property type="entry name" value="Pept_C14_caspase"/>
</dbReference>
<dbReference type="EMBL" id="BCNO01000001">
    <property type="protein sequence ID" value="GAQ94693.1"/>
    <property type="molecule type" value="Genomic_DNA"/>
</dbReference>
<feature type="domain" description="Peptidase C14 caspase" evidence="1">
    <location>
        <begin position="22"/>
        <end position="259"/>
    </location>
</feature>
<comment type="caution">
    <text evidence="2">The sequence shown here is derived from an EMBL/GenBank/DDBJ whole genome shotgun (WGS) entry which is preliminary data.</text>
</comment>
<reference evidence="3" key="1">
    <citation type="submission" date="2016-01" db="EMBL/GenBank/DDBJ databases">
        <title>Draft genome sequence of Thermodesulfovibrio aggregans strain TGE-P1.</title>
        <authorList>
            <person name="Sekiguchi Y."/>
            <person name="Ohashi A."/>
            <person name="Matsuura N."/>
            <person name="Tourlousse M.D."/>
        </authorList>
    </citation>
    <scope>NUCLEOTIDE SEQUENCE [LARGE SCALE GENOMIC DNA]</scope>
    <source>
        <strain evidence="3">TGE-P1</strain>
    </source>
</reference>
<keyword evidence="3" id="KW-1185">Reference proteome</keyword>
<evidence type="ECO:0000259" key="1">
    <source>
        <dbReference type="Pfam" id="PF00656"/>
    </source>
</evidence>
<dbReference type="Proteomes" id="UP000054976">
    <property type="component" value="Unassembled WGS sequence"/>
</dbReference>
<gene>
    <name evidence="2" type="ORF">TAGGR_1878</name>
</gene>
<dbReference type="Gene3D" id="3.40.50.1460">
    <property type="match status" value="1"/>
</dbReference>
<dbReference type="GO" id="GO:0006508">
    <property type="term" value="P:proteolysis"/>
    <property type="evidence" value="ECO:0007669"/>
    <property type="project" value="InterPro"/>
</dbReference>
<proteinExistence type="predicted"/>
<dbReference type="STRING" id="86166.TAGGR_1878"/>
<dbReference type="SUPFAM" id="SSF52129">
    <property type="entry name" value="Caspase-like"/>
    <property type="match status" value="1"/>
</dbReference>
<organism evidence="2 3">
    <name type="scientific">Thermodesulfovibrio aggregans</name>
    <dbReference type="NCBI Taxonomy" id="86166"/>
    <lineage>
        <taxon>Bacteria</taxon>
        <taxon>Pseudomonadati</taxon>
        <taxon>Nitrospirota</taxon>
        <taxon>Thermodesulfovibrionia</taxon>
        <taxon>Thermodesulfovibrionales</taxon>
        <taxon>Thermodesulfovibrionaceae</taxon>
        <taxon>Thermodesulfovibrio</taxon>
    </lineage>
</organism>
<sequence length="271" mass="29708">MQSNPAVHKVIASISIKKPSMYAVVIGINEYKNPKLELKYAVADAKLFAETITQIAKPLFEKVEVKLLTTKEETTKENIKKTLEGYKNLNPEDVFVFYVASHGTVDEGEYFLITSNVGSLSTFRLKEDALTQAELKELIANVPSTKKFIVIDTCNAGKLGEALQMAMLTRGMSEETAVKILSKAVGSTIISASTSLQEALEGYQGHGLFTYVLVEGLKGKADTDRDGFIKTLELANYVDSEVPALAEKIFKRAQYPTATPTGQSFPLGKIR</sequence>
<dbReference type="OrthoDB" id="1492850at2"/>
<evidence type="ECO:0000313" key="2">
    <source>
        <dbReference type="EMBL" id="GAQ94693.1"/>
    </source>
</evidence>
<dbReference type="InterPro" id="IPR029030">
    <property type="entry name" value="Caspase-like_dom_sf"/>
</dbReference>
<accession>A0A0U9HXW5</accession>
<dbReference type="RefSeq" id="WP_059176122.1">
    <property type="nucleotide sequence ID" value="NZ_BCNO01000001.1"/>
</dbReference>
<dbReference type="GO" id="GO:0004197">
    <property type="term" value="F:cysteine-type endopeptidase activity"/>
    <property type="evidence" value="ECO:0007669"/>
    <property type="project" value="InterPro"/>
</dbReference>
<protein>
    <submittedName>
        <fullName evidence="2">Caspase domain-containing protein</fullName>
    </submittedName>
</protein>